<feature type="signal peptide" evidence="6">
    <location>
        <begin position="1"/>
        <end position="19"/>
    </location>
</feature>
<keyword evidence="3" id="KW-0646">Protease inhibitor</keyword>
<dbReference type="OrthoDB" id="126772at2759"/>
<proteinExistence type="predicted"/>
<evidence type="ECO:0000256" key="6">
    <source>
        <dbReference type="SAM" id="SignalP"/>
    </source>
</evidence>
<reference evidence="8" key="1">
    <citation type="submission" date="2020-08" db="EMBL/GenBank/DDBJ databases">
        <title>Chromosome-level assembly of Southern catfish (Silurus meridionalis) provides insights into visual adaptation to the nocturnal and benthic lifestyles.</title>
        <authorList>
            <person name="Zhang Y."/>
            <person name="Wang D."/>
            <person name="Peng Z."/>
        </authorList>
    </citation>
    <scope>NUCLEOTIDE SEQUENCE</scope>
    <source>
        <strain evidence="8">SWU-2019-XX</strain>
        <tissue evidence="8">Muscle</tissue>
    </source>
</reference>
<dbReference type="InterPro" id="IPR002350">
    <property type="entry name" value="Kazal_dom"/>
</dbReference>
<gene>
    <name evidence="8" type="ORF">HF521_001540</name>
</gene>
<evidence type="ECO:0000259" key="7">
    <source>
        <dbReference type="PROSITE" id="PS51465"/>
    </source>
</evidence>
<evidence type="ECO:0000256" key="4">
    <source>
        <dbReference type="ARBA" id="ARBA00022900"/>
    </source>
</evidence>
<organism evidence="8 9">
    <name type="scientific">Silurus meridionalis</name>
    <name type="common">Southern catfish</name>
    <name type="synonym">Silurus soldatovi meridionalis</name>
    <dbReference type="NCBI Taxonomy" id="175797"/>
    <lineage>
        <taxon>Eukaryota</taxon>
        <taxon>Metazoa</taxon>
        <taxon>Chordata</taxon>
        <taxon>Craniata</taxon>
        <taxon>Vertebrata</taxon>
        <taxon>Euteleostomi</taxon>
        <taxon>Actinopterygii</taxon>
        <taxon>Neopterygii</taxon>
        <taxon>Teleostei</taxon>
        <taxon>Ostariophysi</taxon>
        <taxon>Siluriformes</taxon>
        <taxon>Siluridae</taxon>
        <taxon>Silurus</taxon>
    </lineage>
</organism>
<dbReference type="PANTHER" id="PTHR21312:SF28">
    <property type="entry name" value="OVOINHIBITOR-RELATED"/>
    <property type="match status" value="1"/>
</dbReference>
<keyword evidence="9" id="KW-1185">Reference proteome</keyword>
<dbReference type="GO" id="GO:0004867">
    <property type="term" value="F:serine-type endopeptidase inhibitor activity"/>
    <property type="evidence" value="ECO:0007669"/>
    <property type="project" value="UniProtKB-KW"/>
</dbReference>
<comment type="caution">
    <text evidence="8">The sequence shown here is derived from an EMBL/GenBank/DDBJ whole genome shotgun (WGS) entry which is preliminary data.</text>
</comment>
<keyword evidence="4" id="KW-0722">Serine protease inhibitor</keyword>
<dbReference type="InterPro" id="IPR001239">
    <property type="entry name" value="Prot_inh_Kazal-m"/>
</dbReference>
<dbReference type="Pfam" id="PF00050">
    <property type="entry name" value="Kazal_1"/>
    <property type="match status" value="1"/>
</dbReference>
<dbReference type="Gene3D" id="3.30.60.30">
    <property type="match status" value="1"/>
</dbReference>
<comment type="subcellular location">
    <subcellularLocation>
        <location evidence="1">Secreted</location>
    </subcellularLocation>
</comment>
<evidence type="ECO:0000256" key="5">
    <source>
        <dbReference type="ARBA" id="ARBA00023157"/>
    </source>
</evidence>
<dbReference type="InterPro" id="IPR036058">
    <property type="entry name" value="Kazal_dom_sf"/>
</dbReference>
<evidence type="ECO:0000256" key="2">
    <source>
        <dbReference type="ARBA" id="ARBA00022525"/>
    </source>
</evidence>
<keyword evidence="6" id="KW-0732">Signal</keyword>
<dbReference type="PROSITE" id="PS51465">
    <property type="entry name" value="KAZAL_2"/>
    <property type="match status" value="1"/>
</dbReference>
<dbReference type="SUPFAM" id="SSF100895">
    <property type="entry name" value="Kazal-type serine protease inhibitors"/>
    <property type="match status" value="1"/>
</dbReference>
<evidence type="ECO:0000256" key="1">
    <source>
        <dbReference type="ARBA" id="ARBA00004613"/>
    </source>
</evidence>
<feature type="domain" description="Kazal-like" evidence="7">
    <location>
        <begin position="25"/>
        <end position="80"/>
    </location>
</feature>
<feature type="chain" id="PRO_5035926150" description="Kazal-like domain-containing protein" evidence="6">
    <location>
        <begin position="20"/>
        <end position="80"/>
    </location>
</feature>
<dbReference type="AlphaFoldDB" id="A0A8T0B7Q5"/>
<evidence type="ECO:0000313" key="9">
    <source>
        <dbReference type="Proteomes" id="UP000606274"/>
    </source>
</evidence>
<name>A0A8T0B7Q5_SILME</name>
<keyword evidence="5" id="KW-1015">Disulfide bond</keyword>
<evidence type="ECO:0000313" key="8">
    <source>
        <dbReference type="EMBL" id="KAF7702257.1"/>
    </source>
</evidence>
<accession>A0A8T0B7Q5</accession>
<dbReference type="Proteomes" id="UP000606274">
    <property type="component" value="Unassembled WGS sequence"/>
</dbReference>
<dbReference type="SMART" id="SM00280">
    <property type="entry name" value="KAZAL"/>
    <property type="match status" value="1"/>
</dbReference>
<dbReference type="PROSITE" id="PS00282">
    <property type="entry name" value="KAZAL_1"/>
    <property type="match status" value="1"/>
</dbReference>
<dbReference type="PRINTS" id="PR00290">
    <property type="entry name" value="KAZALINHBTR"/>
</dbReference>
<dbReference type="GO" id="GO:0005576">
    <property type="term" value="C:extracellular region"/>
    <property type="evidence" value="ECO:0007669"/>
    <property type="project" value="UniProtKB-SubCell"/>
</dbReference>
<keyword evidence="2" id="KW-0964">Secreted</keyword>
<protein>
    <recommendedName>
        <fullName evidence="7">Kazal-like domain-containing protein</fullName>
    </recommendedName>
</protein>
<evidence type="ECO:0000256" key="3">
    <source>
        <dbReference type="ARBA" id="ARBA00022690"/>
    </source>
</evidence>
<sequence>MTKTVLLLVCLILIFSVGAEDKSTMYRRPMCEGMSKTEACPLNYAPVCGSDGITYVNECGLCVQSLRTRTDIMIMKDGSC</sequence>
<dbReference type="PANTHER" id="PTHR21312">
    <property type="entry name" value="SERINE PROTEASE INHIBITOR"/>
    <property type="match status" value="1"/>
</dbReference>
<dbReference type="EMBL" id="JABFDY010000010">
    <property type="protein sequence ID" value="KAF7702257.1"/>
    <property type="molecule type" value="Genomic_DNA"/>
</dbReference>